<dbReference type="AlphaFoldDB" id="A0A124GA53"/>
<reference evidence="4" key="1">
    <citation type="submission" date="2015-10" db="EMBL/GenBank/DDBJ databases">
        <authorList>
            <person name="Ju K.-S."/>
            <person name="Doroghazi J.R."/>
            <person name="Metcalf W.W."/>
        </authorList>
    </citation>
    <scope>NUCLEOTIDE SEQUENCE [LARGE SCALE GENOMIC DNA]</scope>
    <source>
        <strain evidence="4">NRRL 3151</strain>
    </source>
</reference>
<name>A0A124GA53_9ACTN</name>
<organism evidence="3 4">
    <name type="scientific">Streptomyces regalis</name>
    <dbReference type="NCBI Taxonomy" id="68262"/>
    <lineage>
        <taxon>Bacteria</taxon>
        <taxon>Bacillati</taxon>
        <taxon>Actinomycetota</taxon>
        <taxon>Actinomycetes</taxon>
        <taxon>Kitasatosporales</taxon>
        <taxon>Streptomycetaceae</taxon>
        <taxon>Streptomyces</taxon>
    </lineage>
</organism>
<dbReference type="Pfam" id="PF13577">
    <property type="entry name" value="SnoaL_4"/>
    <property type="match status" value="1"/>
</dbReference>
<evidence type="ECO:0000313" key="4">
    <source>
        <dbReference type="Proteomes" id="UP000053923"/>
    </source>
</evidence>
<dbReference type="Gene3D" id="3.10.450.50">
    <property type="match status" value="1"/>
</dbReference>
<comment type="caution">
    <text evidence="3">The sequence shown here is derived from an EMBL/GenBank/DDBJ whole genome shotgun (WGS) entry which is preliminary data.</text>
</comment>
<protein>
    <recommendedName>
        <fullName evidence="2">SnoaL-like domain-containing protein</fullName>
    </recommendedName>
</protein>
<proteinExistence type="predicted"/>
<dbReference type="OrthoDB" id="2599042at2"/>
<feature type="region of interest" description="Disordered" evidence="1">
    <location>
        <begin position="153"/>
        <end position="182"/>
    </location>
</feature>
<dbReference type="RefSeq" id="WP_062705576.1">
    <property type="nucleotide sequence ID" value="NZ_LLZG01000276.1"/>
</dbReference>
<dbReference type="Proteomes" id="UP000053923">
    <property type="component" value="Unassembled WGS sequence"/>
</dbReference>
<feature type="domain" description="SnoaL-like" evidence="2">
    <location>
        <begin position="17"/>
        <end position="145"/>
    </location>
</feature>
<evidence type="ECO:0000313" key="3">
    <source>
        <dbReference type="EMBL" id="KUL31166.1"/>
    </source>
</evidence>
<keyword evidence="4" id="KW-1185">Reference proteome</keyword>
<gene>
    <name evidence="3" type="ORF">ADL12_25665</name>
</gene>
<evidence type="ECO:0000259" key="2">
    <source>
        <dbReference type="Pfam" id="PF13577"/>
    </source>
</evidence>
<sequence>MALPDDRAPGPGEQLRALTDRAELTGLVNRFVIGLDHPDAQRCGERWYRSLFTEDVRLALPNGTHEGIVGLPEFQSGPRRHFARTHHLATNCLIELDGVRATARTNVRATHVPHGDGTAPNFVGGAAYDVEAVRTPDGWRISRLTVTVLWTSGRPTPGSEPGIEGPLRVALPVQDDEETPCP</sequence>
<accession>A0A124GA53</accession>
<dbReference type="InterPro" id="IPR037401">
    <property type="entry name" value="SnoaL-like"/>
</dbReference>
<evidence type="ECO:0000256" key="1">
    <source>
        <dbReference type="SAM" id="MobiDB-lite"/>
    </source>
</evidence>
<dbReference type="InterPro" id="IPR032710">
    <property type="entry name" value="NTF2-like_dom_sf"/>
</dbReference>
<dbReference type="SUPFAM" id="SSF54427">
    <property type="entry name" value="NTF2-like"/>
    <property type="match status" value="1"/>
</dbReference>
<dbReference type="EMBL" id="LLZG01000276">
    <property type="protein sequence ID" value="KUL31166.1"/>
    <property type="molecule type" value="Genomic_DNA"/>
</dbReference>